<dbReference type="Pfam" id="PF18895">
    <property type="entry name" value="T4SS_pilin"/>
    <property type="match status" value="1"/>
</dbReference>
<feature type="transmembrane region" description="Helical" evidence="1">
    <location>
        <begin position="20"/>
        <end position="40"/>
    </location>
</feature>
<dbReference type="InterPro" id="IPR043993">
    <property type="entry name" value="T4SS_pilin"/>
</dbReference>
<feature type="transmembrane region" description="Helical" evidence="1">
    <location>
        <begin position="60"/>
        <end position="82"/>
    </location>
</feature>
<accession>A0A1F6N3I8</accession>
<name>A0A1F6N3I8_9BACT</name>
<gene>
    <name evidence="2" type="ORF">A2983_04710</name>
</gene>
<reference evidence="2 3" key="1">
    <citation type="journal article" date="2016" name="Nat. Commun.">
        <title>Thousands of microbial genomes shed light on interconnected biogeochemical processes in an aquifer system.</title>
        <authorList>
            <person name="Anantharaman K."/>
            <person name="Brown C.T."/>
            <person name="Hug L.A."/>
            <person name="Sharon I."/>
            <person name="Castelle C.J."/>
            <person name="Probst A.J."/>
            <person name="Thomas B.C."/>
            <person name="Singh A."/>
            <person name="Wilkins M.J."/>
            <person name="Karaoz U."/>
            <person name="Brodie E.L."/>
            <person name="Williams K.H."/>
            <person name="Hubbard S.S."/>
            <person name="Banfield J.F."/>
        </authorList>
    </citation>
    <scope>NUCLEOTIDE SEQUENCE [LARGE SCALE GENOMIC DNA]</scope>
</reference>
<evidence type="ECO:0000256" key="1">
    <source>
        <dbReference type="SAM" id="Phobius"/>
    </source>
</evidence>
<keyword evidence="1" id="KW-0472">Membrane</keyword>
<keyword evidence="1" id="KW-1133">Transmembrane helix</keyword>
<comment type="caution">
    <text evidence="2">The sequence shown here is derived from an EMBL/GenBank/DDBJ whole genome shotgun (WGS) entry which is preliminary data.</text>
</comment>
<protein>
    <submittedName>
        <fullName evidence="2">Uncharacterized protein</fullName>
    </submittedName>
</protein>
<evidence type="ECO:0000313" key="3">
    <source>
        <dbReference type="Proteomes" id="UP000177040"/>
    </source>
</evidence>
<evidence type="ECO:0000313" key="2">
    <source>
        <dbReference type="EMBL" id="OGH78442.1"/>
    </source>
</evidence>
<dbReference type="AlphaFoldDB" id="A0A1F6N3I8"/>
<keyword evidence="1" id="KW-0812">Transmembrane</keyword>
<proteinExistence type="predicted"/>
<dbReference type="Proteomes" id="UP000177040">
    <property type="component" value="Unassembled WGS sequence"/>
</dbReference>
<organism evidence="2 3">
    <name type="scientific">Candidatus Magasanikbacteria bacterium RIFCSPLOWO2_01_FULL_40_15</name>
    <dbReference type="NCBI Taxonomy" id="1798686"/>
    <lineage>
        <taxon>Bacteria</taxon>
        <taxon>Candidatus Magasanikiibacteriota</taxon>
    </lineage>
</organism>
<dbReference type="EMBL" id="MFQH01000010">
    <property type="protein sequence ID" value="OGH78442.1"/>
    <property type="molecule type" value="Genomic_DNA"/>
</dbReference>
<sequence length="90" mass="9591">MSWTSSINLGTADPRVIVGNLINSGLGYLGIIVVIIVLWAGFKWMTSGGKDDEVKSARKILINLAIGLVIILSAYSIVNFVIDAVSKATK</sequence>